<name>A0A0V0R0V6_PSEPJ</name>
<dbReference type="InterPro" id="IPR005804">
    <property type="entry name" value="FA_desaturase_dom"/>
</dbReference>
<gene>
    <name evidence="3" type="ORF">PPERSA_12337</name>
</gene>
<proteinExistence type="predicted"/>
<feature type="transmembrane region" description="Helical" evidence="1">
    <location>
        <begin position="242"/>
        <end position="266"/>
    </location>
</feature>
<feature type="domain" description="Fatty acid desaturase" evidence="2">
    <location>
        <begin position="74"/>
        <end position="338"/>
    </location>
</feature>
<feature type="transmembrane region" description="Helical" evidence="1">
    <location>
        <begin position="43"/>
        <end position="65"/>
    </location>
</feature>
<keyword evidence="1" id="KW-1133">Transmembrane helix</keyword>
<dbReference type="AlphaFoldDB" id="A0A0V0R0V6"/>
<evidence type="ECO:0000259" key="2">
    <source>
        <dbReference type="Pfam" id="PF00487"/>
    </source>
</evidence>
<dbReference type="InParanoid" id="A0A0V0R0V6"/>
<comment type="caution">
    <text evidence="3">The sequence shown here is derived from an EMBL/GenBank/DDBJ whole genome shotgun (WGS) entry which is preliminary data.</text>
</comment>
<dbReference type="OrthoDB" id="1461976at2759"/>
<dbReference type="Proteomes" id="UP000054937">
    <property type="component" value="Unassembled WGS sequence"/>
</dbReference>
<keyword evidence="1" id="KW-0812">Transmembrane</keyword>
<keyword evidence="4" id="KW-1185">Reference proteome</keyword>
<protein>
    <recommendedName>
        <fullName evidence="2">Fatty acid desaturase domain-containing protein</fullName>
    </recommendedName>
</protein>
<dbReference type="EMBL" id="LDAU01000070">
    <property type="protein sequence ID" value="KRX08182.1"/>
    <property type="molecule type" value="Genomic_DNA"/>
</dbReference>
<evidence type="ECO:0000256" key="1">
    <source>
        <dbReference type="SAM" id="Phobius"/>
    </source>
</evidence>
<dbReference type="CDD" id="cd03507">
    <property type="entry name" value="Delta12-FADS-like"/>
    <property type="match status" value="1"/>
</dbReference>
<feature type="transmembrane region" description="Helical" evidence="1">
    <location>
        <begin position="71"/>
        <end position="92"/>
    </location>
</feature>
<dbReference type="GO" id="GO:0006629">
    <property type="term" value="P:lipid metabolic process"/>
    <property type="evidence" value="ECO:0007669"/>
    <property type="project" value="InterPro"/>
</dbReference>
<dbReference type="InterPro" id="IPR012171">
    <property type="entry name" value="Fatty_acid_desaturase"/>
</dbReference>
<feature type="transmembrane region" description="Helical" evidence="1">
    <location>
        <begin position="216"/>
        <end position="236"/>
    </location>
</feature>
<dbReference type="Pfam" id="PF00487">
    <property type="entry name" value="FA_desaturase"/>
    <property type="match status" value="1"/>
</dbReference>
<dbReference type="OMA" id="IGQHIFH"/>
<keyword evidence="1" id="KW-0472">Membrane</keyword>
<evidence type="ECO:0000313" key="3">
    <source>
        <dbReference type="EMBL" id="KRX08182.1"/>
    </source>
</evidence>
<evidence type="ECO:0000313" key="4">
    <source>
        <dbReference type="Proteomes" id="UP000054937"/>
    </source>
</evidence>
<reference evidence="3 4" key="1">
    <citation type="journal article" date="2015" name="Sci. Rep.">
        <title>Genome of the facultative scuticociliatosis pathogen Pseudocohnilembus persalinus provides insight into its virulence through horizontal gene transfer.</title>
        <authorList>
            <person name="Xiong J."/>
            <person name="Wang G."/>
            <person name="Cheng J."/>
            <person name="Tian M."/>
            <person name="Pan X."/>
            <person name="Warren A."/>
            <person name="Jiang C."/>
            <person name="Yuan D."/>
            <person name="Miao W."/>
        </authorList>
    </citation>
    <scope>NUCLEOTIDE SEQUENCE [LARGE SCALE GENOMIC DNA]</scope>
    <source>
        <strain evidence="3">36N120E</strain>
    </source>
</reference>
<dbReference type="GO" id="GO:0016491">
    <property type="term" value="F:oxidoreductase activity"/>
    <property type="evidence" value="ECO:0007669"/>
    <property type="project" value="InterPro"/>
</dbReference>
<dbReference type="PANTHER" id="PTHR32100">
    <property type="entry name" value="OMEGA-6 FATTY ACID DESATURASE, CHLOROPLASTIC"/>
    <property type="match status" value="1"/>
</dbReference>
<sequence length="369" mass="42600">MTKNESEVSQKKQEIQPVPKGITVEKIRNCIPKEYFVKDEKRFLVYVWYSVSAVIFTAFLAQKFIPFELWAIPLWIVYALVNGTIATGIWVLGHECGHHAFSDSNLKNEILGYILHTPLLVPYFSWQHSHHVHHSKCNHMNIGETHVPLRVEDAKAKSYASLKNTIGEDAFAILQMNLMAWLGWPVYLIFGTTGGPARGFTSHFIVPNKLFPKDKLVKVGISNLGLMIVFFALYKWAQATSFLYVFAVYFGPYLIVNCYLVIYTFLQHTDKTIPHYDERQWTWLKGALSTIDRNYPGFINALHYDIGSTHVVHHIFHELPFYNAPFASIYVKELLGDLYNYDSRNIWRTLFECCKLIAVKDDGTGVYRF</sequence>
<accession>A0A0V0R0V6</accession>
<organism evidence="3 4">
    <name type="scientific">Pseudocohnilembus persalinus</name>
    <name type="common">Ciliate</name>
    <dbReference type="NCBI Taxonomy" id="266149"/>
    <lineage>
        <taxon>Eukaryota</taxon>
        <taxon>Sar</taxon>
        <taxon>Alveolata</taxon>
        <taxon>Ciliophora</taxon>
        <taxon>Intramacronucleata</taxon>
        <taxon>Oligohymenophorea</taxon>
        <taxon>Scuticociliatia</taxon>
        <taxon>Philasterida</taxon>
        <taxon>Pseudocohnilembidae</taxon>
        <taxon>Pseudocohnilembus</taxon>
    </lineage>
</organism>